<protein>
    <recommendedName>
        <fullName evidence="2">Pyridoxamine 5'-phosphate oxidase putative domain-containing protein</fullName>
    </recommendedName>
</protein>
<gene>
    <name evidence="1" type="ORF">SDC9_77038</name>
</gene>
<comment type="caution">
    <text evidence="1">The sequence shown here is derived from an EMBL/GenBank/DDBJ whole genome shotgun (WGS) entry which is preliminary data.</text>
</comment>
<accession>A0A644YR74</accession>
<evidence type="ECO:0000313" key="1">
    <source>
        <dbReference type="EMBL" id="MPM30488.1"/>
    </source>
</evidence>
<name>A0A644YR74_9ZZZZ</name>
<dbReference type="PANTHER" id="PTHR34071:SF2">
    <property type="entry name" value="FLAVIN-NUCLEOTIDE-BINDING PROTEIN"/>
    <property type="match status" value="1"/>
</dbReference>
<dbReference type="Gene3D" id="2.30.110.10">
    <property type="entry name" value="Electron Transport, Fmn-binding Protein, Chain A"/>
    <property type="match status" value="1"/>
</dbReference>
<proteinExistence type="predicted"/>
<dbReference type="EMBL" id="VSSQ01005799">
    <property type="protein sequence ID" value="MPM30488.1"/>
    <property type="molecule type" value="Genomic_DNA"/>
</dbReference>
<organism evidence="1">
    <name type="scientific">bioreactor metagenome</name>
    <dbReference type="NCBI Taxonomy" id="1076179"/>
    <lineage>
        <taxon>unclassified sequences</taxon>
        <taxon>metagenomes</taxon>
        <taxon>ecological metagenomes</taxon>
    </lineage>
</organism>
<dbReference type="AlphaFoldDB" id="A0A644YR74"/>
<dbReference type="PANTHER" id="PTHR34071">
    <property type="entry name" value="5-NITROIMIDAZOLE ANTIBIOTICS RESISTANCE PROTEIN, NIMA-FAMILY-RELATED PROTEIN-RELATED"/>
    <property type="match status" value="1"/>
</dbReference>
<reference evidence="1" key="1">
    <citation type="submission" date="2019-08" db="EMBL/GenBank/DDBJ databases">
        <authorList>
            <person name="Kucharzyk K."/>
            <person name="Murdoch R.W."/>
            <person name="Higgins S."/>
            <person name="Loffler F."/>
        </authorList>
    </citation>
    <scope>NUCLEOTIDE SEQUENCE</scope>
</reference>
<evidence type="ECO:0008006" key="2">
    <source>
        <dbReference type="Google" id="ProtNLM"/>
    </source>
</evidence>
<dbReference type="InterPro" id="IPR012349">
    <property type="entry name" value="Split_barrel_FMN-bd"/>
</dbReference>
<dbReference type="InterPro" id="IPR024747">
    <property type="entry name" value="Pyridox_Oxase-rel"/>
</dbReference>
<dbReference type="Pfam" id="PF12900">
    <property type="entry name" value="Pyridox_ox_2"/>
    <property type="match status" value="1"/>
</dbReference>
<dbReference type="SUPFAM" id="SSF50475">
    <property type="entry name" value="FMN-binding split barrel"/>
    <property type="match status" value="1"/>
</dbReference>
<sequence>MLTEEAARGLLLSGEYGVLSMIDAEGSVYSIPINYVWDEVSAIYLHCATEGRKLRAIDKNQTVSYCVVGRTNVISAKFTTEYESIVLECTAHRNLSRDEKMKALELLIDKFSAADKTAGMASAERSFERTEIIRLDIIRWSGKSKKVSPG</sequence>